<keyword evidence="2" id="KW-0472">Membrane</keyword>
<reference evidence="4 5" key="1">
    <citation type="submission" date="2018-02" db="EMBL/GenBank/DDBJ databases">
        <title>Draft Genome of Achromobacter spanius stain 6.</title>
        <authorList>
            <person name="Gunasekera T.S."/>
            <person name="Radwan O."/>
            <person name="Ruiz O.N."/>
        </authorList>
    </citation>
    <scope>NUCLEOTIDE SEQUENCE [LARGE SCALE GENOMIC DNA]</scope>
    <source>
        <strain evidence="4 5">6</strain>
    </source>
</reference>
<evidence type="ECO:0000256" key="1">
    <source>
        <dbReference type="SAM" id="MobiDB-lite"/>
    </source>
</evidence>
<evidence type="ECO:0000259" key="3">
    <source>
        <dbReference type="Pfam" id="PF13632"/>
    </source>
</evidence>
<dbReference type="GO" id="GO:0016740">
    <property type="term" value="F:transferase activity"/>
    <property type="evidence" value="ECO:0007669"/>
    <property type="project" value="UniProtKB-KW"/>
</dbReference>
<evidence type="ECO:0000313" key="5">
    <source>
        <dbReference type="Proteomes" id="UP000239990"/>
    </source>
</evidence>
<feature type="compositionally biased region" description="Polar residues" evidence="1">
    <location>
        <begin position="545"/>
        <end position="555"/>
    </location>
</feature>
<feature type="transmembrane region" description="Helical" evidence="2">
    <location>
        <begin position="406"/>
        <end position="423"/>
    </location>
</feature>
<dbReference type="RefSeq" id="WP_104143125.1">
    <property type="nucleotide sequence ID" value="NZ_PREU01000003.1"/>
</dbReference>
<dbReference type="SUPFAM" id="SSF160246">
    <property type="entry name" value="EspE N-terminal domain-like"/>
    <property type="match status" value="1"/>
</dbReference>
<dbReference type="Pfam" id="PF13632">
    <property type="entry name" value="Glyco_trans_2_3"/>
    <property type="match status" value="1"/>
</dbReference>
<dbReference type="InterPro" id="IPR029044">
    <property type="entry name" value="Nucleotide-diphossugar_trans"/>
</dbReference>
<keyword evidence="4" id="KW-0808">Transferase</keyword>
<feature type="region of interest" description="Disordered" evidence="1">
    <location>
        <begin position="544"/>
        <end position="564"/>
    </location>
</feature>
<dbReference type="SUPFAM" id="SSF53448">
    <property type="entry name" value="Nucleotide-diphospho-sugar transferases"/>
    <property type="match status" value="1"/>
</dbReference>
<keyword evidence="2" id="KW-0812">Transmembrane</keyword>
<dbReference type="Proteomes" id="UP000239990">
    <property type="component" value="Unassembled WGS sequence"/>
</dbReference>
<dbReference type="EMBL" id="PREU01000003">
    <property type="protein sequence ID" value="PPA76766.1"/>
    <property type="molecule type" value="Genomic_DNA"/>
</dbReference>
<sequence>MSTLYWPYFIADYYRGLEVVTAVVGVIILLSSLDDLFIDAWFWLRELRRSLTVKRRYTALSAEELRAKPEQPLAIMVPAWLEYDVISSMLETMVSTLEYKDYMIFAGTYQNDQRTIDEVERMRRRYRKLIRVEVPHDGPTCKADCLNWIVQAIFAQNAKQPVPFAGVILHDSEDVLHPLELKYYNYLLPRIDFIQLPVTSLERHWHELVAGTYMDEFAEWHTKDLVVRESLSKMVPSAGVGTCFSRRALQELAAETNNQPFNTDTLTEDYDIGARLAQRGMKQIFGKFEVEYVTRRRSWFGLGPERVSTIRMPLGVREYFPNTFRTAYRQKARWTLGIGLQGWQQVGWTGSLANRYLLFRDRKGLVTSFIAILAYVLLANFFAFFLADKFGWWKVYYPSYFRPGGWLVILMWLNAVALLLRVVQRAYFVGRMYGWEHAVLSVPRMIVGNFINAMAAARAWRLFIAHLITGKRLAWDKTMHDFPSTDQLSQQRQRLGELLLSWQAIDQDTLARALEIQAREKKPLGQILTEQGWLDEGTLSEAIDFQQSGQATTPPHSKDKPAPT</sequence>
<protein>
    <submittedName>
        <fullName evidence="4">Glycosyl transferase family protein</fullName>
    </submittedName>
</protein>
<comment type="caution">
    <text evidence="4">The sequence shown here is derived from an EMBL/GenBank/DDBJ whole genome shotgun (WGS) entry which is preliminary data.</text>
</comment>
<name>A0A2S5GUY2_9BURK</name>
<dbReference type="AlphaFoldDB" id="A0A2S5GUY2"/>
<evidence type="ECO:0000256" key="2">
    <source>
        <dbReference type="SAM" id="Phobius"/>
    </source>
</evidence>
<evidence type="ECO:0000313" key="4">
    <source>
        <dbReference type="EMBL" id="PPA76766.1"/>
    </source>
</evidence>
<dbReference type="InterPro" id="IPR037257">
    <property type="entry name" value="T2SS_E_N_sf"/>
</dbReference>
<gene>
    <name evidence="4" type="primary">nfrB</name>
    <name evidence="4" type="ORF">C4E15_08315</name>
</gene>
<dbReference type="Gene3D" id="3.90.550.10">
    <property type="entry name" value="Spore Coat Polysaccharide Biosynthesis Protein SpsA, Chain A"/>
    <property type="match status" value="1"/>
</dbReference>
<proteinExistence type="predicted"/>
<accession>A0A2S5GUY2</accession>
<keyword evidence="2" id="KW-1133">Transmembrane helix</keyword>
<dbReference type="OrthoDB" id="5294733at2"/>
<organism evidence="4 5">
    <name type="scientific">Achromobacter spanius</name>
    <dbReference type="NCBI Taxonomy" id="217203"/>
    <lineage>
        <taxon>Bacteria</taxon>
        <taxon>Pseudomonadati</taxon>
        <taxon>Pseudomonadota</taxon>
        <taxon>Betaproteobacteria</taxon>
        <taxon>Burkholderiales</taxon>
        <taxon>Alcaligenaceae</taxon>
        <taxon>Achromobacter</taxon>
    </lineage>
</organism>
<dbReference type="NCBIfam" id="NF011305">
    <property type="entry name" value="PRK14716.1-3"/>
    <property type="match status" value="1"/>
</dbReference>
<feature type="transmembrane region" description="Helical" evidence="2">
    <location>
        <begin position="365"/>
        <end position="386"/>
    </location>
</feature>
<feature type="transmembrane region" description="Helical" evidence="2">
    <location>
        <begin position="20"/>
        <end position="44"/>
    </location>
</feature>
<dbReference type="InterPro" id="IPR001173">
    <property type="entry name" value="Glyco_trans_2-like"/>
</dbReference>
<dbReference type="NCBIfam" id="NF012033">
    <property type="entry name" value="PRK15489.1"/>
    <property type="match status" value="1"/>
</dbReference>
<feature type="domain" description="Glycosyltransferase 2-like" evidence="3">
    <location>
        <begin position="167"/>
        <end position="386"/>
    </location>
</feature>